<dbReference type="InterPro" id="IPR009081">
    <property type="entry name" value="PP-bd_ACP"/>
</dbReference>
<proteinExistence type="predicted"/>
<sequence length="83" mass="9545">MDNLELKKLILEKVSNSLGREVKLKYDTNLLNEGINSLLLIEIIVELEEVFSIEILDDDLTTDNFNSIDSISNLLLNKYKVVY</sequence>
<dbReference type="Pfam" id="PF00550">
    <property type="entry name" value="PP-binding"/>
    <property type="match status" value="1"/>
</dbReference>
<gene>
    <name evidence="2" type="ORF">BBV17_29490</name>
</gene>
<evidence type="ECO:0000313" key="3">
    <source>
        <dbReference type="Proteomes" id="UP000180194"/>
    </source>
</evidence>
<dbReference type="EMBL" id="MBRJ01000073">
    <property type="protein sequence ID" value="OHX39629.1"/>
    <property type="molecule type" value="Genomic_DNA"/>
</dbReference>
<dbReference type="InterPro" id="IPR036736">
    <property type="entry name" value="ACP-like_sf"/>
</dbReference>
<reference evidence="2 3" key="1">
    <citation type="submission" date="2016-07" db="EMBL/GenBank/DDBJ databases">
        <title>Bacillus oceanisediminis whole genome.</title>
        <authorList>
            <person name="Pal Y."/>
            <person name="Verma A."/>
            <person name="Mual P."/>
            <person name="Srinivasan K."/>
        </authorList>
    </citation>
    <scope>NUCLEOTIDE SEQUENCE [LARGE SCALE GENOMIC DNA]</scope>
    <source>
        <strain evidence="2 3">Bhandara28</strain>
    </source>
</reference>
<dbReference type="SUPFAM" id="SSF47336">
    <property type="entry name" value="ACP-like"/>
    <property type="match status" value="1"/>
</dbReference>
<evidence type="ECO:0000313" key="2">
    <source>
        <dbReference type="EMBL" id="OHX39629.1"/>
    </source>
</evidence>
<name>A0ABX3CK33_9BACI</name>
<comment type="caution">
    <text evidence="2">The sequence shown here is derived from an EMBL/GenBank/DDBJ whole genome shotgun (WGS) entry which is preliminary data.</text>
</comment>
<evidence type="ECO:0000259" key="1">
    <source>
        <dbReference type="PROSITE" id="PS50075"/>
    </source>
</evidence>
<accession>A0ABX3CK33</accession>
<dbReference type="Gene3D" id="1.10.1200.10">
    <property type="entry name" value="ACP-like"/>
    <property type="match status" value="1"/>
</dbReference>
<keyword evidence="3" id="KW-1185">Reference proteome</keyword>
<dbReference type="PROSITE" id="PS50075">
    <property type="entry name" value="CARRIER"/>
    <property type="match status" value="1"/>
</dbReference>
<protein>
    <recommendedName>
        <fullName evidence="1">Carrier domain-containing protein</fullName>
    </recommendedName>
</protein>
<dbReference type="Proteomes" id="UP000180194">
    <property type="component" value="Unassembled WGS sequence"/>
</dbReference>
<feature type="domain" description="Carrier" evidence="1">
    <location>
        <begin position="1"/>
        <end position="79"/>
    </location>
</feature>
<organism evidence="2 3">
    <name type="scientific">Cytobacillus oceanisediminis</name>
    <dbReference type="NCBI Taxonomy" id="665099"/>
    <lineage>
        <taxon>Bacteria</taxon>
        <taxon>Bacillati</taxon>
        <taxon>Bacillota</taxon>
        <taxon>Bacilli</taxon>
        <taxon>Bacillales</taxon>
        <taxon>Bacillaceae</taxon>
        <taxon>Cytobacillus</taxon>
    </lineage>
</organism>
<dbReference type="RefSeq" id="WP_071160151.1">
    <property type="nucleotide sequence ID" value="NZ_MBRJ01000073.1"/>
</dbReference>